<protein>
    <submittedName>
        <fullName evidence="3">DUF2066 domain-containing protein</fullName>
    </submittedName>
</protein>
<dbReference type="EMBL" id="POUK01000001">
    <property type="protein sequence ID" value="PNF77830.1"/>
    <property type="molecule type" value="Genomic_DNA"/>
</dbReference>
<reference evidence="3 4" key="1">
    <citation type="submission" date="2018-01" db="EMBL/GenBank/DDBJ databases">
        <title>Denitrification phenotypes of diverse strains of Pseudomonas stutzeri.</title>
        <authorList>
            <person name="Milligan D.A."/>
            <person name="Bergaust L."/>
            <person name="Bakken L.R."/>
            <person name="Frostegard A."/>
        </authorList>
    </citation>
    <scope>NUCLEOTIDE SEQUENCE [LARGE SCALE GENOMIC DNA]</scope>
    <source>
        <strain evidence="3 4">DSM 50238</strain>
    </source>
</reference>
<accession>A0A8E2U287</accession>
<gene>
    <name evidence="3" type="ORF">CXK95_00620</name>
</gene>
<dbReference type="InterPro" id="IPR018642">
    <property type="entry name" value="DUF2066"/>
</dbReference>
<name>A0A8E2U287_9GAMM</name>
<feature type="chain" id="PRO_5034213140" evidence="2">
    <location>
        <begin position="22"/>
        <end position="346"/>
    </location>
</feature>
<evidence type="ECO:0000256" key="2">
    <source>
        <dbReference type="SAM" id="SignalP"/>
    </source>
</evidence>
<comment type="caution">
    <text evidence="3">The sequence shown here is derived from an EMBL/GenBank/DDBJ whole genome shotgun (WGS) entry which is preliminary data.</text>
</comment>
<feature type="region of interest" description="Disordered" evidence="1">
    <location>
        <begin position="318"/>
        <end position="339"/>
    </location>
</feature>
<proteinExistence type="predicted"/>
<evidence type="ECO:0000313" key="4">
    <source>
        <dbReference type="Proteomes" id="UP000235881"/>
    </source>
</evidence>
<sequence length="346" mass="37414">MRLVSRFLVVCLALAASPLFAEPLRTLYQVREPVPSQQADARGEALQRAFDTLLLRLTGDAGSAGKSALAELRKDPQKLISRYSYEGDSIVVEFDPATTERTLREAGLALWGANRPVVLAWWLSETANGTQLLGDAQDGATTLQAAARHRGLPLRLPLADLQEQLVATPETLAAADAQALREPSERYAADALLTVHAREAEEGWQAHWNLWLNDAHGSGQAKGDSQAAVADAVMLAVSQYLAPRYVVAPGAARELTLEVLGADITRFAELDKLLQPLGGTLLSVERDRLVYRVTASPEQLRAQLELAHLQEVPAEPAPLDASAAPVAPEQPPAAQPAPDTVLRYRW</sequence>
<dbReference type="AlphaFoldDB" id="A0A8E2U287"/>
<evidence type="ECO:0000313" key="3">
    <source>
        <dbReference type="EMBL" id="PNF77830.1"/>
    </source>
</evidence>
<dbReference type="Pfam" id="PF09839">
    <property type="entry name" value="DUF2066"/>
    <property type="match status" value="1"/>
</dbReference>
<dbReference type="Proteomes" id="UP000235881">
    <property type="component" value="Unassembled WGS sequence"/>
</dbReference>
<dbReference type="RefSeq" id="WP_008568134.1">
    <property type="nucleotide sequence ID" value="NZ_CP065721.1"/>
</dbReference>
<organism evidence="3 4">
    <name type="scientific">Stutzerimonas degradans</name>
    <dbReference type="NCBI Taxonomy" id="2968968"/>
    <lineage>
        <taxon>Bacteria</taxon>
        <taxon>Pseudomonadati</taxon>
        <taxon>Pseudomonadota</taxon>
        <taxon>Gammaproteobacteria</taxon>
        <taxon>Pseudomonadales</taxon>
        <taxon>Pseudomonadaceae</taxon>
        <taxon>Stutzerimonas</taxon>
    </lineage>
</organism>
<keyword evidence="4" id="KW-1185">Reference proteome</keyword>
<feature type="signal peptide" evidence="2">
    <location>
        <begin position="1"/>
        <end position="21"/>
    </location>
</feature>
<evidence type="ECO:0000256" key="1">
    <source>
        <dbReference type="SAM" id="MobiDB-lite"/>
    </source>
</evidence>
<keyword evidence="2" id="KW-0732">Signal</keyword>